<keyword evidence="2 3" id="KW-0378">Hydrolase</keyword>
<evidence type="ECO:0000313" key="6">
    <source>
        <dbReference type="EMBL" id="SEU13147.1"/>
    </source>
</evidence>
<organism evidence="6 8">
    <name type="scientific">Draconibacterium orientale</name>
    <dbReference type="NCBI Taxonomy" id="1168034"/>
    <lineage>
        <taxon>Bacteria</taxon>
        <taxon>Pseudomonadati</taxon>
        <taxon>Bacteroidota</taxon>
        <taxon>Bacteroidia</taxon>
        <taxon>Marinilabiliales</taxon>
        <taxon>Prolixibacteraceae</taxon>
        <taxon>Draconibacterium</taxon>
    </lineage>
</organism>
<name>X5DC82_9BACT</name>
<gene>
    <name evidence="5" type="ORF">FH5T_00590</name>
    <name evidence="6" type="ORF">SAMN05444285_1522</name>
</gene>
<accession>X5DC82</accession>
<dbReference type="AlphaFoldDB" id="X5DC82"/>
<keyword evidence="3" id="KW-0732">Signal</keyword>
<dbReference type="SUPFAM" id="SSF53474">
    <property type="entry name" value="alpha/beta-Hydrolases"/>
    <property type="match status" value="1"/>
</dbReference>
<dbReference type="GO" id="GO:0016787">
    <property type="term" value="F:hydrolase activity"/>
    <property type="evidence" value="ECO:0007669"/>
    <property type="project" value="UniProtKB-KW"/>
</dbReference>
<dbReference type="Proteomes" id="UP000023772">
    <property type="component" value="Chromosome"/>
</dbReference>
<dbReference type="KEGG" id="dori:FH5T_00590"/>
<dbReference type="EC" id="3.1.1.-" evidence="3"/>
<dbReference type="OrthoDB" id="9775851at2"/>
<dbReference type="PANTHER" id="PTHR11559">
    <property type="entry name" value="CARBOXYLESTERASE"/>
    <property type="match status" value="1"/>
</dbReference>
<dbReference type="Pfam" id="PF00135">
    <property type="entry name" value="COesterase"/>
    <property type="match status" value="1"/>
</dbReference>
<proteinExistence type="inferred from homology"/>
<evidence type="ECO:0000313" key="8">
    <source>
        <dbReference type="Proteomes" id="UP000181981"/>
    </source>
</evidence>
<dbReference type="Gene3D" id="3.40.50.1820">
    <property type="entry name" value="alpha/beta hydrolase"/>
    <property type="match status" value="1"/>
</dbReference>
<dbReference type="STRING" id="1168034.FH5T_00590"/>
<evidence type="ECO:0000259" key="4">
    <source>
        <dbReference type="Pfam" id="PF00135"/>
    </source>
</evidence>
<dbReference type="InterPro" id="IPR019826">
    <property type="entry name" value="Carboxylesterase_B_AS"/>
</dbReference>
<dbReference type="PROSITE" id="PS00122">
    <property type="entry name" value="CARBOXYLESTERASE_B_1"/>
    <property type="match status" value="1"/>
</dbReference>
<dbReference type="EMBL" id="CP007451">
    <property type="protein sequence ID" value="AHW58569.1"/>
    <property type="molecule type" value="Genomic_DNA"/>
</dbReference>
<feature type="chain" id="PRO_5010397072" description="Carboxylic ester hydrolase" evidence="3">
    <location>
        <begin position="19"/>
        <end position="551"/>
    </location>
</feature>
<dbReference type="InterPro" id="IPR029058">
    <property type="entry name" value="AB_hydrolase_fold"/>
</dbReference>
<reference evidence="6 8" key="2">
    <citation type="submission" date="2016-10" db="EMBL/GenBank/DDBJ databases">
        <authorList>
            <person name="de Groot N.N."/>
        </authorList>
    </citation>
    <scope>NUCLEOTIDE SEQUENCE [LARGE SCALE GENOMIC DNA]</scope>
    <source>
        <strain evidence="6 8">DSM 25947</strain>
    </source>
</reference>
<dbReference type="EMBL" id="FOHT01000052">
    <property type="protein sequence ID" value="SEU13147.1"/>
    <property type="molecule type" value="Genomic_DNA"/>
</dbReference>
<feature type="signal peptide" evidence="3">
    <location>
        <begin position="1"/>
        <end position="18"/>
    </location>
</feature>
<dbReference type="Proteomes" id="UP000181981">
    <property type="component" value="Unassembled WGS sequence"/>
</dbReference>
<comment type="similarity">
    <text evidence="1 3">Belongs to the type-B carboxylesterase/lipase family.</text>
</comment>
<evidence type="ECO:0000313" key="7">
    <source>
        <dbReference type="Proteomes" id="UP000023772"/>
    </source>
</evidence>
<dbReference type="HOGENOM" id="CLU_006586_16_0_10"/>
<keyword evidence="7" id="KW-1185">Reference proteome</keyword>
<evidence type="ECO:0000313" key="5">
    <source>
        <dbReference type="EMBL" id="AHW58569.1"/>
    </source>
</evidence>
<dbReference type="InterPro" id="IPR002018">
    <property type="entry name" value="CarbesteraseB"/>
</dbReference>
<evidence type="ECO:0000256" key="3">
    <source>
        <dbReference type="RuleBase" id="RU361235"/>
    </source>
</evidence>
<protein>
    <recommendedName>
        <fullName evidence="3">Carboxylic ester hydrolase</fullName>
        <ecNumber evidence="3">3.1.1.-</ecNumber>
    </recommendedName>
</protein>
<reference evidence="5 7" key="1">
    <citation type="submission" date="2014-03" db="EMBL/GenBank/DDBJ databases">
        <title>Complete genome sequence of a deeply braunched marine Bacteroidia bacterium Draconibacterium orientale type strain FH5T.</title>
        <authorList>
            <person name="Li X."/>
            <person name="Wang X."/>
            <person name="Xie Z."/>
            <person name="Du Z."/>
            <person name="Chen G."/>
        </authorList>
    </citation>
    <scope>NUCLEOTIDE SEQUENCE [LARGE SCALE GENOMIC DNA]</scope>
    <source>
        <strain evidence="5 7">FH5</strain>
    </source>
</reference>
<dbReference type="eggNOG" id="COG2272">
    <property type="taxonomic scope" value="Bacteria"/>
</dbReference>
<feature type="domain" description="Carboxylesterase type B" evidence="4">
    <location>
        <begin position="41"/>
        <end position="528"/>
    </location>
</feature>
<dbReference type="InterPro" id="IPR050309">
    <property type="entry name" value="Type-B_Carboxylest/Lipase"/>
</dbReference>
<sequence length="551" mass="61094">MKSIKLTILIFLVLNFGACTTTKDNVQATFTCHEIVTSATSTVVSTEAGEVAGYIEDGIYIYKGIPYAEADRFMPPHSPARWEGVRSSRAYGPVCPQEKRMGWYSDEQAFAFDWDDGYADENCLRVNIWTQGINDKKKRPVMVWLHGGGYSAGSGQELPAYDGAALCKKGDVVLVSLNHRLNVLGFLDLSAFGEKYAKSGNVGLLDLVEALKWIKNNIEQFGGDPQNVTIFGQSGGGGKVSTLMATPAAAGLFDKAIVQSGSLLNSMEARYSRKIGLATLQELGLKASQIDELAKLPYEKLLEAGNKAVSKVREEAGTEGLDALLFGWEPTVDGNVLPWQPADIKALEQSKNIPLLVGTTLHEFTATTYNPAWRTIDKTGAINILEQRYGEKTHEFLSVFEKAYPNYQAKDLLDVDFLFRPKAVEQASLKYNIQGAPVYSYLFTWESPVLDGMFRSTHCMELPFVFNNISRCRKMTGGGEEALKLADKMSLAWINFAKTGNPNTNNLPEWKPYTPDNGATMLFNNKCELKYKHDKELIELVNSFHYQLLAQ</sequence>
<dbReference type="ESTHER" id="9bact-x5dc82">
    <property type="family name" value="Carb_B_Bacteria"/>
</dbReference>
<evidence type="ECO:0000256" key="2">
    <source>
        <dbReference type="ARBA" id="ARBA00022801"/>
    </source>
</evidence>
<evidence type="ECO:0000256" key="1">
    <source>
        <dbReference type="ARBA" id="ARBA00005964"/>
    </source>
</evidence>
<dbReference type="RefSeq" id="WP_038554264.1">
    <property type="nucleotide sequence ID" value="NZ_FOHT01000052.1"/>
</dbReference>